<dbReference type="Proteomes" id="UP001497416">
    <property type="component" value="Unassembled WGS sequence"/>
</dbReference>
<evidence type="ECO:0000313" key="3">
    <source>
        <dbReference type="Proteomes" id="UP001497416"/>
    </source>
</evidence>
<reference evidence="2 3" key="1">
    <citation type="submission" date="2024-05" db="EMBL/GenBank/DDBJ databases">
        <authorList>
            <person name="Duchaud E."/>
        </authorList>
    </citation>
    <scope>NUCLEOTIDE SEQUENCE [LARGE SCALE GENOMIC DNA]</scope>
    <source>
        <strain evidence="2">Ena-SAMPLE-TAB-13-05-2024-13:56:06:370-140302</strain>
    </source>
</reference>
<keyword evidence="1" id="KW-0472">Membrane</keyword>
<sequence length="55" mass="6420">MVYKIHNPFGLIIISYVLYVVIPAGFILPLLTHILSPKFQDLYILKLIFLYPKTQ</sequence>
<keyword evidence="3" id="KW-1185">Reference proteome</keyword>
<keyword evidence="1" id="KW-0812">Transmembrane</keyword>
<keyword evidence="1" id="KW-1133">Transmembrane helix</keyword>
<protein>
    <submittedName>
        <fullName evidence="2">Uncharacterized protein</fullName>
    </submittedName>
</protein>
<comment type="caution">
    <text evidence="2">The sequence shown here is derived from an EMBL/GenBank/DDBJ whole genome shotgun (WGS) entry which is preliminary data.</text>
</comment>
<organism evidence="2 3">
    <name type="scientific">Tenacibaculum platacis</name>
    <dbReference type="NCBI Taxonomy" id="3137852"/>
    <lineage>
        <taxon>Bacteria</taxon>
        <taxon>Pseudomonadati</taxon>
        <taxon>Bacteroidota</taxon>
        <taxon>Flavobacteriia</taxon>
        <taxon>Flavobacteriales</taxon>
        <taxon>Flavobacteriaceae</taxon>
        <taxon>Tenacibaculum</taxon>
    </lineage>
</organism>
<gene>
    <name evidence="2" type="ORF">T190607A01A_30098</name>
</gene>
<accession>A0ABM9P2D4</accession>
<evidence type="ECO:0000313" key="2">
    <source>
        <dbReference type="EMBL" id="CAL2088239.1"/>
    </source>
</evidence>
<proteinExistence type="predicted"/>
<name>A0ABM9P2D4_9FLAO</name>
<dbReference type="EMBL" id="CAXIXY010000005">
    <property type="protein sequence ID" value="CAL2088239.1"/>
    <property type="molecule type" value="Genomic_DNA"/>
</dbReference>
<evidence type="ECO:0000256" key="1">
    <source>
        <dbReference type="SAM" id="Phobius"/>
    </source>
</evidence>
<feature type="transmembrane region" description="Helical" evidence="1">
    <location>
        <begin position="12"/>
        <end position="31"/>
    </location>
</feature>